<dbReference type="PIRSF" id="PIRSF000005">
    <property type="entry name" value="Cytochrome_c4"/>
    <property type="match status" value="1"/>
</dbReference>
<protein>
    <submittedName>
        <fullName evidence="7">Cytochrome c4</fullName>
    </submittedName>
</protein>
<dbReference type="Gene3D" id="1.10.760.10">
    <property type="entry name" value="Cytochrome c-like domain"/>
    <property type="match status" value="2"/>
</dbReference>
<dbReference type="InterPro" id="IPR036909">
    <property type="entry name" value="Cyt_c-like_dom_sf"/>
</dbReference>
<feature type="domain" description="Cytochrome c" evidence="6">
    <location>
        <begin position="22"/>
        <end position="109"/>
    </location>
</feature>
<evidence type="ECO:0000313" key="8">
    <source>
        <dbReference type="Proteomes" id="UP001213907"/>
    </source>
</evidence>
<dbReference type="PROSITE" id="PS51007">
    <property type="entry name" value="CYTC"/>
    <property type="match status" value="2"/>
</dbReference>
<reference evidence="7 8" key="1">
    <citation type="submission" date="2022-11" db="EMBL/GenBank/DDBJ databases">
        <authorList>
            <person name="Siebert D."/>
            <person name="Busche T."/>
            <person name="Saydam E."/>
            <person name="Kalinowski J."/>
            <person name="Ruckert C."/>
            <person name="Blombach B."/>
        </authorList>
    </citation>
    <scope>NUCLEOTIDE SEQUENCE [LARGE SCALE GENOMIC DNA]</scope>
    <source>
        <strain evidence="7 8">DSM 1083</strain>
    </source>
</reference>
<evidence type="ECO:0000256" key="1">
    <source>
        <dbReference type="ARBA" id="ARBA00022617"/>
    </source>
</evidence>
<dbReference type="EMBL" id="CP113162">
    <property type="protein sequence ID" value="WEF50322.1"/>
    <property type="molecule type" value="Genomic_DNA"/>
</dbReference>
<name>A0ABY8BPK0_AFICR</name>
<dbReference type="PANTHER" id="PTHR33751:SF11">
    <property type="entry name" value="BLL4483 PROTEIN"/>
    <property type="match status" value="1"/>
</dbReference>
<keyword evidence="5" id="KW-0732">Signal</keyword>
<sequence>MKSSSLRLMALAIALLPVTTATYAADGKDIAANGTSNGAPGCSSCHGEQGEGQPAAGFPRLAGLNATYIAHQLANFQDNSRKSDTMQPVAAALSNDERKAIAAYYAGLKAPKAAEDSAPDPDLVKAGASLAAVGDWPKGLPGCGQCHGSSGLGVGASFPGIAGQSAAYIETELNAWKSGERKNDPMGLMANVAKKLDDNQIKAVAAYYASLPVISSTIASGNKP</sequence>
<dbReference type="InterPro" id="IPR050597">
    <property type="entry name" value="Cytochrome_c_Oxidase_Subunit"/>
</dbReference>
<feature type="domain" description="Cytochrome c" evidence="6">
    <location>
        <begin position="122"/>
        <end position="212"/>
    </location>
</feature>
<dbReference type="InterPro" id="IPR024167">
    <property type="entry name" value="Cytochrome_c4-like"/>
</dbReference>
<accession>A0ABY8BPK0</accession>
<evidence type="ECO:0000256" key="2">
    <source>
        <dbReference type="ARBA" id="ARBA00022723"/>
    </source>
</evidence>
<dbReference type="SUPFAM" id="SSF46626">
    <property type="entry name" value="Cytochrome c"/>
    <property type="match status" value="2"/>
</dbReference>
<evidence type="ECO:0000256" key="4">
    <source>
        <dbReference type="PROSITE-ProRule" id="PRU00433"/>
    </source>
</evidence>
<gene>
    <name evidence="7" type="ORF">AFIC_001857</name>
</gene>
<dbReference type="Pfam" id="PF00034">
    <property type="entry name" value="Cytochrom_C"/>
    <property type="match status" value="2"/>
</dbReference>
<keyword evidence="2 4" id="KW-0479">Metal-binding</keyword>
<dbReference type="InterPro" id="IPR009056">
    <property type="entry name" value="Cyt_c-like_dom"/>
</dbReference>
<feature type="signal peptide" evidence="5">
    <location>
        <begin position="1"/>
        <end position="24"/>
    </location>
</feature>
<evidence type="ECO:0000259" key="6">
    <source>
        <dbReference type="PROSITE" id="PS51007"/>
    </source>
</evidence>
<keyword evidence="1 4" id="KW-0349">Heme</keyword>
<dbReference type="Proteomes" id="UP001213907">
    <property type="component" value="Chromosome"/>
</dbReference>
<organism evidence="7 8">
    <name type="scientific">Afipia carboxydohydrogena</name>
    <name type="common">Pseudomonas carboxydohydrogena</name>
    <dbReference type="NCBI Taxonomy" id="290"/>
    <lineage>
        <taxon>Bacteria</taxon>
        <taxon>Pseudomonadati</taxon>
        <taxon>Pseudomonadota</taxon>
        <taxon>Alphaproteobacteria</taxon>
        <taxon>Hyphomicrobiales</taxon>
        <taxon>Nitrobacteraceae</taxon>
        <taxon>Afipia</taxon>
    </lineage>
</organism>
<proteinExistence type="predicted"/>
<keyword evidence="8" id="KW-1185">Reference proteome</keyword>
<evidence type="ECO:0000256" key="5">
    <source>
        <dbReference type="SAM" id="SignalP"/>
    </source>
</evidence>
<keyword evidence="3 4" id="KW-0408">Iron</keyword>
<evidence type="ECO:0000313" key="7">
    <source>
        <dbReference type="EMBL" id="WEF50322.1"/>
    </source>
</evidence>
<dbReference type="RefSeq" id="WP_275245960.1">
    <property type="nucleotide sequence ID" value="NZ_BAABDX010000002.1"/>
</dbReference>
<feature type="chain" id="PRO_5045466066" evidence="5">
    <location>
        <begin position="25"/>
        <end position="224"/>
    </location>
</feature>
<evidence type="ECO:0000256" key="3">
    <source>
        <dbReference type="ARBA" id="ARBA00023004"/>
    </source>
</evidence>
<dbReference type="PANTHER" id="PTHR33751">
    <property type="entry name" value="CBB3-TYPE CYTOCHROME C OXIDASE SUBUNIT FIXP"/>
    <property type="match status" value="1"/>
</dbReference>